<evidence type="ECO:0000256" key="1">
    <source>
        <dbReference type="ARBA" id="ARBA00022679"/>
    </source>
</evidence>
<dbReference type="SUPFAM" id="SSF55729">
    <property type="entry name" value="Acyl-CoA N-acyltransferases (Nat)"/>
    <property type="match status" value="1"/>
</dbReference>
<organism evidence="4 5">
    <name type="scientific">Legionella quinlivanii</name>
    <dbReference type="NCBI Taxonomy" id="45073"/>
    <lineage>
        <taxon>Bacteria</taxon>
        <taxon>Pseudomonadati</taxon>
        <taxon>Pseudomonadota</taxon>
        <taxon>Gammaproteobacteria</taxon>
        <taxon>Legionellales</taxon>
        <taxon>Legionellaceae</taxon>
        <taxon>Legionella</taxon>
    </lineage>
</organism>
<protein>
    <recommendedName>
        <fullName evidence="3">N-acetyltransferase domain-containing protein</fullName>
    </recommendedName>
</protein>
<dbReference type="Gene3D" id="3.40.630.30">
    <property type="match status" value="1"/>
</dbReference>
<dbReference type="GO" id="GO:0005737">
    <property type="term" value="C:cytoplasm"/>
    <property type="evidence" value="ECO:0007669"/>
    <property type="project" value="TreeGrafter"/>
</dbReference>
<reference evidence="4 5" key="1">
    <citation type="submission" date="2017-02" db="EMBL/GenBank/DDBJ databases">
        <title>Legionella quilivanii strain from human: case report and whole genome sequencing analysis.</title>
        <authorList>
            <person name="Lalancette C."/>
            <person name="Leduc J.-M."/>
            <person name="Levesque S."/>
            <person name="Fournier E."/>
            <person name="Saoud J."/>
            <person name="Faucher S.P."/>
            <person name="Bernard K."/>
            <person name="Martineau C."/>
            <person name="Longtin J."/>
        </authorList>
    </citation>
    <scope>NUCLEOTIDE SEQUENCE [LARGE SCALE GENOMIC DNA]</scope>
    <source>
        <strain evidence="4 5">ID143958</strain>
    </source>
</reference>
<dbReference type="InterPro" id="IPR045039">
    <property type="entry name" value="NSI-like"/>
</dbReference>
<comment type="caution">
    <text evidence="4">The sequence shown here is derived from an EMBL/GenBank/DDBJ whole genome shotgun (WGS) entry which is preliminary data.</text>
</comment>
<dbReference type="InterPro" id="IPR016181">
    <property type="entry name" value="Acyl_CoA_acyltransferase"/>
</dbReference>
<dbReference type="PROSITE" id="PS51186">
    <property type="entry name" value="GNAT"/>
    <property type="match status" value="1"/>
</dbReference>
<dbReference type="PANTHER" id="PTHR43626">
    <property type="entry name" value="ACYL-COA N-ACYLTRANSFERASE"/>
    <property type="match status" value="1"/>
</dbReference>
<dbReference type="RefSeq" id="WP_112219952.1">
    <property type="nucleotide sequence ID" value="NZ_MVJN01000007.1"/>
</dbReference>
<evidence type="ECO:0000259" key="3">
    <source>
        <dbReference type="PROSITE" id="PS51186"/>
    </source>
</evidence>
<keyword evidence="1" id="KW-0808">Transferase</keyword>
<feature type="domain" description="N-acetyltransferase" evidence="3">
    <location>
        <begin position="10"/>
        <end position="140"/>
    </location>
</feature>
<dbReference type="Proteomes" id="UP000249458">
    <property type="component" value="Unassembled WGS sequence"/>
</dbReference>
<dbReference type="AlphaFoldDB" id="A0A364LI49"/>
<proteinExistence type="predicted"/>
<evidence type="ECO:0000256" key="2">
    <source>
        <dbReference type="ARBA" id="ARBA00023315"/>
    </source>
</evidence>
<name>A0A364LI49_9GAMM</name>
<sequence length="140" mass="16111">MKYIISESKHAISLNEINHLTELVGWGKNFFSSPDKWQVVLSASSHIAYIKEQNELIAFGRILEDGQMCMFYDICVHPQYQRQKIGSLIMNHLINKIKGRDFVSVGLFVWQGNASAKDFYRTFGFELSTAMELKSEMKPV</sequence>
<dbReference type="GO" id="GO:0008080">
    <property type="term" value="F:N-acetyltransferase activity"/>
    <property type="evidence" value="ECO:0007669"/>
    <property type="project" value="InterPro"/>
</dbReference>
<keyword evidence="2" id="KW-0012">Acyltransferase</keyword>
<dbReference type="Pfam" id="PF00583">
    <property type="entry name" value="Acetyltransf_1"/>
    <property type="match status" value="1"/>
</dbReference>
<dbReference type="PANTHER" id="PTHR43626:SF4">
    <property type="entry name" value="GCN5-RELATED N-ACETYLTRANSFERASE 2, CHLOROPLASTIC"/>
    <property type="match status" value="1"/>
</dbReference>
<evidence type="ECO:0000313" key="5">
    <source>
        <dbReference type="Proteomes" id="UP000249458"/>
    </source>
</evidence>
<dbReference type="CDD" id="cd04301">
    <property type="entry name" value="NAT_SF"/>
    <property type="match status" value="1"/>
</dbReference>
<dbReference type="InterPro" id="IPR000182">
    <property type="entry name" value="GNAT_dom"/>
</dbReference>
<evidence type="ECO:0000313" key="4">
    <source>
        <dbReference type="EMBL" id="RAP36026.1"/>
    </source>
</evidence>
<accession>A0A364LI49</accession>
<gene>
    <name evidence="4" type="ORF">B1207_10670</name>
</gene>
<dbReference type="EMBL" id="MVJN01000007">
    <property type="protein sequence ID" value="RAP36026.1"/>
    <property type="molecule type" value="Genomic_DNA"/>
</dbReference>